<gene>
    <name evidence="1" type="ORF">EDM22_05025</name>
</gene>
<comment type="caution">
    <text evidence="1">The sequence shown here is derived from an EMBL/GenBank/DDBJ whole genome shotgun (WGS) entry which is preliminary data.</text>
</comment>
<keyword evidence="2" id="KW-1185">Reference proteome</keyword>
<dbReference type="RefSeq" id="WP_122935975.1">
    <property type="nucleotide sequence ID" value="NZ_JBHSNT010000008.1"/>
</dbReference>
<evidence type="ECO:0000313" key="2">
    <source>
        <dbReference type="Proteomes" id="UP000275048"/>
    </source>
</evidence>
<evidence type="ECO:0008006" key="3">
    <source>
        <dbReference type="Google" id="ProtNLM"/>
    </source>
</evidence>
<name>A0A3M8AIM2_9MICO</name>
<accession>A0A3M8AIM2</accession>
<dbReference type="AlphaFoldDB" id="A0A3M8AIM2"/>
<dbReference type="EMBL" id="RHHB01000005">
    <property type="protein sequence ID" value="RNB51062.1"/>
    <property type="molecule type" value="Genomic_DNA"/>
</dbReference>
<evidence type="ECO:0000313" key="1">
    <source>
        <dbReference type="EMBL" id="RNB51062.1"/>
    </source>
</evidence>
<sequence length="340" mass="38452">MRSELPTTTQGFVLARDMREAGREAELYAAVQSGRLQRVRRGVYSAPRPDDGAMTPPENDALRYRALVRAAAQSLDRPVFTSYSAAALLELPVLGRWPDSVYVMSRDSNGNRRPGVISVARTTDTHIRHVGGFAVTSVEFTLIQLCRHASLGAALTAVDAALHAGRTFRAPPPLTTIDRLVEEHERLKPYPGSRRTDEVLRRATHLAETPLETASRLVIEELGFPPPELQRELWLPELGRRAYLDFGWPEYDIGAEADGRGKYRGSGDVEVAIDTVMKEKEREDEIRRLIRAFTRWDWNEMWARRPIDRRLRRAGLPVVRRPRRLLVASDRFALRANAGE</sequence>
<dbReference type="Proteomes" id="UP000275048">
    <property type="component" value="Unassembled WGS sequence"/>
</dbReference>
<reference evidence="1 2" key="1">
    <citation type="submission" date="2018-10" db="EMBL/GenBank/DDBJ databases">
        <title>Isolation, diversity and antibacterial activity of antinobacteria from the wheat rhizosphere soil.</title>
        <authorList>
            <person name="Sun T."/>
        </authorList>
    </citation>
    <scope>NUCLEOTIDE SEQUENCE [LARGE SCALE GENOMIC DNA]</scope>
    <source>
        <strain evidence="1 2">SJ-23</strain>
    </source>
</reference>
<dbReference type="OrthoDB" id="5517693at2"/>
<protein>
    <recommendedName>
        <fullName evidence="3">AbiEi antitoxin C-terminal domain-containing protein</fullName>
    </recommendedName>
</protein>
<organism evidence="1 2">
    <name type="scientific">Agromyces tardus</name>
    <dbReference type="NCBI Taxonomy" id="2583849"/>
    <lineage>
        <taxon>Bacteria</taxon>
        <taxon>Bacillati</taxon>
        <taxon>Actinomycetota</taxon>
        <taxon>Actinomycetes</taxon>
        <taxon>Micrococcales</taxon>
        <taxon>Microbacteriaceae</taxon>
        <taxon>Agromyces</taxon>
    </lineage>
</organism>
<proteinExistence type="predicted"/>